<organism evidence="3 4">
    <name type="scientific">Cellulophaga algicola (strain DSM 14237 / IC166 / ACAM 630)</name>
    <dbReference type="NCBI Taxonomy" id="688270"/>
    <lineage>
        <taxon>Bacteria</taxon>
        <taxon>Pseudomonadati</taxon>
        <taxon>Bacteroidota</taxon>
        <taxon>Flavobacteriia</taxon>
        <taxon>Flavobacteriales</taxon>
        <taxon>Flavobacteriaceae</taxon>
        <taxon>Cellulophaga</taxon>
    </lineage>
</organism>
<evidence type="ECO:0000313" key="4">
    <source>
        <dbReference type="Proteomes" id="UP000008634"/>
    </source>
</evidence>
<dbReference type="EMBL" id="CP002453">
    <property type="protein sequence ID" value="ADV48016.1"/>
    <property type="molecule type" value="Genomic_DNA"/>
</dbReference>
<keyword evidence="4" id="KW-1185">Reference proteome</keyword>
<proteinExistence type="predicted"/>
<evidence type="ECO:0000259" key="2">
    <source>
        <dbReference type="Pfam" id="PF13240"/>
    </source>
</evidence>
<dbReference type="Pfam" id="PF13240">
    <property type="entry name" value="Zn_Ribbon_1"/>
    <property type="match status" value="1"/>
</dbReference>
<gene>
    <name evidence="3" type="ordered locus">Celal_0677</name>
</gene>
<dbReference type="STRING" id="688270.Celal_0677"/>
<dbReference type="HOGENOM" id="CLU_2068887_0_0_10"/>
<reference evidence="3 4" key="1">
    <citation type="journal article" date="2010" name="Stand. Genomic Sci.">
        <title>Complete genome sequence of Cellulophaga algicola type strain (IC166).</title>
        <authorList>
            <person name="Abt B."/>
            <person name="Lu M."/>
            <person name="Misra M."/>
            <person name="Han C."/>
            <person name="Nolan M."/>
            <person name="Lucas S."/>
            <person name="Hammon N."/>
            <person name="Deshpande S."/>
            <person name="Cheng J.F."/>
            <person name="Tapia R."/>
            <person name="Goodwin L."/>
            <person name="Pitluck S."/>
            <person name="Liolios K."/>
            <person name="Pagani I."/>
            <person name="Ivanova N."/>
            <person name="Mavromatis K."/>
            <person name="Ovchinikova G."/>
            <person name="Pati A."/>
            <person name="Chen A."/>
            <person name="Palaniappan K."/>
            <person name="Land M."/>
            <person name="Hauser L."/>
            <person name="Chang Y.J."/>
            <person name="Jeffries C.D."/>
            <person name="Detter J.C."/>
            <person name="Brambilla E."/>
            <person name="Rohde M."/>
            <person name="Tindall B.J."/>
            <person name="Goker M."/>
            <person name="Woyke T."/>
            <person name="Bristow J."/>
            <person name="Eisen J.A."/>
            <person name="Markowitz V."/>
            <person name="Hugenholtz P."/>
            <person name="Kyrpides N.C."/>
            <person name="Klenk H.P."/>
            <person name="Lapidus A."/>
        </authorList>
    </citation>
    <scope>NUCLEOTIDE SEQUENCE [LARGE SCALE GENOMIC DNA]</scope>
    <source>
        <strain evidence="4">DSM 14237 / IC166 / ACAM 630</strain>
    </source>
</reference>
<evidence type="ECO:0000256" key="1">
    <source>
        <dbReference type="SAM" id="Phobius"/>
    </source>
</evidence>
<accession>E6XDA3</accession>
<dbReference type="AlphaFoldDB" id="E6XDA3"/>
<keyword evidence="1" id="KW-0472">Membrane</keyword>
<dbReference type="OrthoDB" id="1082307at2"/>
<feature type="domain" description="Zinc-ribbon" evidence="2">
    <location>
        <begin position="2"/>
        <end position="24"/>
    </location>
</feature>
<sequence length="118" mass="13132">MKCTACRIENKENAQYCRNCGAPLHPTNQAPDSSSNKTIWLLLAVIASFVVVELGYFLISTFELDFIYDVVNLFSFMTLIPTLTLLIAAVLIPNQKAKIALFIGFGLMLLFLAGYYIS</sequence>
<dbReference type="RefSeq" id="WP_013549506.1">
    <property type="nucleotide sequence ID" value="NC_014934.1"/>
</dbReference>
<feature type="transmembrane region" description="Helical" evidence="1">
    <location>
        <begin position="39"/>
        <end position="59"/>
    </location>
</feature>
<keyword evidence="1" id="KW-1133">Transmembrane helix</keyword>
<dbReference type="Proteomes" id="UP000008634">
    <property type="component" value="Chromosome"/>
</dbReference>
<feature type="transmembrane region" description="Helical" evidence="1">
    <location>
        <begin position="71"/>
        <end position="92"/>
    </location>
</feature>
<dbReference type="KEGG" id="cao:Celal_0677"/>
<protein>
    <recommendedName>
        <fullName evidence="2">Zinc-ribbon domain-containing protein</fullName>
    </recommendedName>
</protein>
<name>E6XDA3_CELAD</name>
<keyword evidence="1" id="KW-0812">Transmembrane</keyword>
<dbReference type="InterPro" id="IPR026870">
    <property type="entry name" value="Zinc_ribbon_dom"/>
</dbReference>
<evidence type="ECO:0000313" key="3">
    <source>
        <dbReference type="EMBL" id="ADV48016.1"/>
    </source>
</evidence>
<feature type="transmembrane region" description="Helical" evidence="1">
    <location>
        <begin position="99"/>
        <end position="117"/>
    </location>
</feature>
<dbReference type="eggNOG" id="ENOG50311FX">
    <property type="taxonomic scope" value="Bacteria"/>
</dbReference>